<dbReference type="Pfam" id="PF22942">
    <property type="entry name" value="DUF7025"/>
    <property type="match status" value="1"/>
</dbReference>
<reference evidence="3 4" key="1">
    <citation type="submission" date="2016-04" db="EMBL/GenBank/DDBJ databases">
        <title>A degradative enzymes factory behind the ericoid mycorrhizal symbiosis.</title>
        <authorList>
            <consortium name="DOE Joint Genome Institute"/>
            <person name="Martino E."/>
            <person name="Morin E."/>
            <person name="Grelet G."/>
            <person name="Kuo A."/>
            <person name="Kohler A."/>
            <person name="Daghino S."/>
            <person name="Barry K."/>
            <person name="Choi C."/>
            <person name="Cichocki N."/>
            <person name="Clum A."/>
            <person name="Copeland A."/>
            <person name="Hainaut M."/>
            <person name="Haridas S."/>
            <person name="Labutti K."/>
            <person name="Lindquist E."/>
            <person name="Lipzen A."/>
            <person name="Khouja H.-R."/>
            <person name="Murat C."/>
            <person name="Ohm R."/>
            <person name="Olson A."/>
            <person name="Spatafora J."/>
            <person name="Veneault-Fourrey C."/>
            <person name="Henrissat B."/>
            <person name="Grigoriev I."/>
            <person name="Martin F."/>
            <person name="Perotto S."/>
        </authorList>
    </citation>
    <scope>NUCLEOTIDE SEQUENCE [LARGE SCALE GENOMIC DNA]</scope>
    <source>
        <strain evidence="3 4">F</strain>
    </source>
</reference>
<dbReference type="SUPFAM" id="SSF52540">
    <property type="entry name" value="P-loop containing nucleoside triphosphate hydrolases"/>
    <property type="match status" value="1"/>
</dbReference>
<evidence type="ECO:0000313" key="4">
    <source>
        <dbReference type="Proteomes" id="UP000235786"/>
    </source>
</evidence>
<dbReference type="STRING" id="1149755.A0A2J6S7M6"/>
<dbReference type="GO" id="GO:0005524">
    <property type="term" value="F:ATP binding"/>
    <property type="evidence" value="ECO:0007669"/>
    <property type="project" value="InterPro"/>
</dbReference>
<dbReference type="CDD" id="cd19481">
    <property type="entry name" value="RecA-like_protease"/>
    <property type="match status" value="1"/>
</dbReference>
<dbReference type="InterPro" id="IPR003959">
    <property type="entry name" value="ATPase_AAA_core"/>
</dbReference>
<dbReference type="OrthoDB" id="10042665at2759"/>
<dbReference type="InterPro" id="IPR056599">
    <property type="entry name" value="AAA_lid_fung"/>
</dbReference>
<feature type="compositionally biased region" description="Basic and acidic residues" evidence="1">
    <location>
        <begin position="365"/>
        <end position="376"/>
    </location>
</feature>
<dbReference type="SMART" id="SM00382">
    <property type="entry name" value="AAA"/>
    <property type="match status" value="1"/>
</dbReference>
<dbReference type="AlphaFoldDB" id="A0A2J6S7M6"/>
<dbReference type="InterPro" id="IPR054289">
    <property type="entry name" value="DUF7025"/>
</dbReference>
<protein>
    <submittedName>
        <fullName evidence="3">P-loop containing nucleoside triphosphate hydrolase protein</fullName>
    </submittedName>
</protein>
<dbReference type="EMBL" id="KZ613939">
    <property type="protein sequence ID" value="PMD46767.1"/>
    <property type="molecule type" value="Genomic_DNA"/>
</dbReference>
<feature type="domain" description="AAA+ ATPase" evidence="2">
    <location>
        <begin position="528"/>
        <end position="656"/>
    </location>
</feature>
<feature type="region of interest" description="Disordered" evidence="1">
    <location>
        <begin position="365"/>
        <end position="393"/>
    </location>
</feature>
<dbReference type="Gene3D" id="3.40.50.300">
    <property type="entry name" value="P-loop containing nucleotide triphosphate hydrolases"/>
    <property type="match status" value="1"/>
</dbReference>
<name>A0A2J6S7M6_HYAVF</name>
<organism evidence="3 4">
    <name type="scientific">Hyaloscypha variabilis (strain UAMH 11265 / GT02V1 / F)</name>
    <name type="common">Meliniomyces variabilis</name>
    <dbReference type="NCBI Taxonomy" id="1149755"/>
    <lineage>
        <taxon>Eukaryota</taxon>
        <taxon>Fungi</taxon>
        <taxon>Dikarya</taxon>
        <taxon>Ascomycota</taxon>
        <taxon>Pezizomycotina</taxon>
        <taxon>Leotiomycetes</taxon>
        <taxon>Helotiales</taxon>
        <taxon>Hyaloscyphaceae</taxon>
        <taxon>Hyaloscypha</taxon>
        <taxon>Hyaloscypha variabilis</taxon>
    </lineage>
</organism>
<dbReference type="Pfam" id="PF23232">
    <property type="entry name" value="AAA_lid_13"/>
    <property type="match status" value="1"/>
</dbReference>
<proteinExistence type="predicted"/>
<dbReference type="Pfam" id="PF00004">
    <property type="entry name" value="AAA"/>
    <property type="match status" value="1"/>
</dbReference>
<dbReference type="InterPro" id="IPR027417">
    <property type="entry name" value="P-loop_NTPase"/>
</dbReference>
<dbReference type="InterPro" id="IPR003593">
    <property type="entry name" value="AAA+_ATPase"/>
</dbReference>
<accession>A0A2J6S7M6</accession>
<evidence type="ECO:0000259" key="2">
    <source>
        <dbReference type="SMART" id="SM00382"/>
    </source>
</evidence>
<gene>
    <name evidence="3" type="ORF">L207DRAFT_480687</name>
</gene>
<evidence type="ECO:0000256" key="1">
    <source>
        <dbReference type="SAM" id="MobiDB-lite"/>
    </source>
</evidence>
<dbReference type="PANTHER" id="PTHR46411:SF2">
    <property type="entry name" value="AAA+ ATPASE DOMAIN-CONTAINING PROTEIN"/>
    <property type="match status" value="1"/>
</dbReference>
<dbReference type="PANTHER" id="PTHR46411">
    <property type="entry name" value="FAMILY ATPASE, PUTATIVE-RELATED"/>
    <property type="match status" value="1"/>
</dbReference>
<feature type="region of interest" description="Disordered" evidence="1">
    <location>
        <begin position="42"/>
        <end position="82"/>
    </location>
</feature>
<feature type="compositionally biased region" description="Basic and acidic residues" evidence="1">
    <location>
        <begin position="59"/>
        <end position="78"/>
    </location>
</feature>
<dbReference type="GO" id="GO:0016887">
    <property type="term" value="F:ATP hydrolysis activity"/>
    <property type="evidence" value="ECO:0007669"/>
    <property type="project" value="InterPro"/>
</dbReference>
<sequence length="764" mass="87398">MSDAEIKFANLQSRYTELLEKRIAQLEAAITAPIVLPVATAAAVNGNDEKKDDDDSSDDEKTKEDKTDDKKKDDDKGPKSRYRSVVRKWDKKEGVYVDVDVSVDSKKEEDGEIAFTFRKRLVNFDQGDTRDAYSEVDLEAEGLRNLVKEVIGTEYPGQNLEGETVNIIAPYAPLVHNWEGLKNATKTVEGEDTEKKQAREDLIKLLESVEAAPELEKYFKTRESNIKANITTFDTMWSIFKPRTKVVSKVFLDRVQIFEVALAPIPRFTRVPRRRSVSVWCWDWNGKEMTKVFYDINIERFWGTKDIGQLPCYPLEYYMDGSEKEIERLCKDLRERGAKYNRIVRSPSGAKQMFMYNGPALSERRSVVKRERKDQENDNTNNDEEEPTNGEKRKTVIIKGPVIVDPEAFLQFGADDLILGESEPWFTGDWFGDQVDEEKTNEPGPDQFLLYPPRILGYSTREKIWGQFNVEKTSDVPDPSISLFKEKLQLDEDYKNMIQALVEEHGARGGQNDPDRVKIKDVVEDKGKGLVLLLHGPPGVGKTLTAETIAEATGKPLFIVSVAEIGLDASKAERNLEQMFYLAGKWEAVLLVDEADVFLESRTSETEPNRNALVSVLLRVLEYYDGIIILTTNRITSLDIAVQSRIHLAIRYEDLDQKQKQNVFRMFLNQLEQNEPKSIKDYEKVLEFVDEYASRDKLNGRQIRNVVASALSLARSKAKRENGDARMTVDHLKKVLYITKDFQEQLESITTDARRHNEVKGGRR</sequence>
<keyword evidence="3" id="KW-0378">Hydrolase</keyword>
<evidence type="ECO:0000313" key="3">
    <source>
        <dbReference type="EMBL" id="PMD46767.1"/>
    </source>
</evidence>
<keyword evidence="4" id="KW-1185">Reference proteome</keyword>
<dbReference type="Proteomes" id="UP000235786">
    <property type="component" value="Unassembled WGS sequence"/>
</dbReference>